<evidence type="ECO:0000313" key="2">
    <source>
        <dbReference type="EMBL" id="KAF3499552.1"/>
    </source>
</evidence>
<organism evidence="2 3">
    <name type="scientific">Brassica cretica</name>
    <name type="common">Mustard</name>
    <dbReference type="NCBI Taxonomy" id="69181"/>
    <lineage>
        <taxon>Eukaryota</taxon>
        <taxon>Viridiplantae</taxon>
        <taxon>Streptophyta</taxon>
        <taxon>Embryophyta</taxon>
        <taxon>Tracheophyta</taxon>
        <taxon>Spermatophyta</taxon>
        <taxon>Magnoliopsida</taxon>
        <taxon>eudicotyledons</taxon>
        <taxon>Gunneridae</taxon>
        <taxon>Pentapetalae</taxon>
        <taxon>rosids</taxon>
        <taxon>malvids</taxon>
        <taxon>Brassicales</taxon>
        <taxon>Brassicaceae</taxon>
        <taxon>Brassiceae</taxon>
        <taxon>Brassica</taxon>
    </lineage>
</organism>
<proteinExistence type="predicted"/>
<dbReference type="Proteomes" id="UP000712600">
    <property type="component" value="Unassembled WGS sequence"/>
</dbReference>
<reference evidence="2" key="1">
    <citation type="submission" date="2019-12" db="EMBL/GenBank/DDBJ databases">
        <title>Genome sequencing and annotation of Brassica cretica.</title>
        <authorList>
            <person name="Studholme D.J."/>
            <person name="Sarris P."/>
        </authorList>
    </citation>
    <scope>NUCLEOTIDE SEQUENCE</scope>
    <source>
        <strain evidence="2">PFS-109/04</strain>
        <tissue evidence="2">Leaf</tissue>
    </source>
</reference>
<evidence type="ECO:0000256" key="1">
    <source>
        <dbReference type="SAM" id="MobiDB-lite"/>
    </source>
</evidence>
<comment type="caution">
    <text evidence="2">The sequence shown here is derived from an EMBL/GenBank/DDBJ whole genome shotgun (WGS) entry which is preliminary data.</text>
</comment>
<feature type="region of interest" description="Disordered" evidence="1">
    <location>
        <begin position="1"/>
        <end position="36"/>
    </location>
</feature>
<gene>
    <name evidence="2" type="ORF">F2Q69_00039859</name>
</gene>
<name>A0A8S9N6Y7_BRACR</name>
<evidence type="ECO:0000313" key="3">
    <source>
        <dbReference type="Proteomes" id="UP000712600"/>
    </source>
</evidence>
<protein>
    <submittedName>
        <fullName evidence="2">Uncharacterized protein</fullName>
    </submittedName>
</protein>
<sequence>MAVTSSRTRSTASALRSPSSSGFASSTFSSRSSGATWQRPIGREIGLGKVASRLFFFQPSPDSLFSAATALAIASPETSRTNRHPQIDLLPHPTLLGRFKAKRDDFVLIDDLYPSFLGLVAYDVMNRIVVCDESDCRL</sequence>
<dbReference type="EMBL" id="QGKX02001621">
    <property type="protein sequence ID" value="KAF3499552.1"/>
    <property type="molecule type" value="Genomic_DNA"/>
</dbReference>
<dbReference type="AlphaFoldDB" id="A0A8S9N6Y7"/>
<accession>A0A8S9N6Y7</accession>